<dbReference type="OrthoDB" id="16729at2759"/>
<organism evidence="1 2">
    <name type="scientific">Dimargaris verticillata</name>
    <dbReference type="NCBI Taxonomy" id="2761393"/>
    <lineage>
        <taxon>Eukaryota</taxon>
        <taxon>Fungi</taxon>
        <taxon>Fungi incertae sedis</taxon>
        <taxon>Zoopagomycota</taxon>
        <taxon>Kickxellomycotina</taxon>
        <taxon>Dimargaritomycetes</taxon>
        <taxon>Dimargaritales</taxon>
        <taxon>Dimargaritaceae</taxon>
        <taxon>Dimargaris</taxon>
    </lineage>
</organism>
<dbReference type="PANTHER" id="PTHR28360">
    <property type="entry name" value="DYNACTIN SUBUNIT 3"/>
    <property type="match status" value="1"/>
</dbReference>
<dbReference type="AlphaFoldDB" id="A0A9W8B1M3"/>
<dbReference type="InterPro" id="IPR009991">
    <property type="entry name" value="DCTN3"/>
</dbReference>
<protein>
    <recommendedName>
        <fullName evidence="3">Dynactin subunit 3</fullName>
    </recommendedName>
</protein>
<dbReference type="GO" id="GO:0061640">
    <property type="term" value="P:cytoskeleton-dependent cytokinesis"/>
    <property type="evidence" value="ECO:0007669"/>
    <property type="project" value="InterPro"/>
</dbReference>
<dbReference type="PANTHER" id="PTHR28360:SF1">
    <property type="entry name" value="DYNACTIN SUBUNIT 3"/>
    <property type="match status" value="1"/>
</dbReference>
<dbReference type="EMBL" id="JANBQB010001479">
    <property type="protein sequence ID" value="KAJ1971172.1"/>
    <property type="molecule type" value="Genomic_DNA"/>
</dbReference>
<dbReference type="Pfam" id="PF07426">
    <property type="entry name" value="Dynactin_p22"/>
    <property type="match status" value="1"/>
</dbReference>
<name>A0A9W8B1M3_9FUNG</name>
<reference evidence="1" key="1">
    <citation type="submission" date="2022-07" db="EMBL/GenBank/DDBJ databases">
        <title>Phylogenomic reconstructions and comparative analyses of Kickxellomycotina fungi.</title>
        <authorList>
            <person name="Reynolds N.K."/>
            <person name="Stajich J.E."/>
            <person name="Barry K."/>
            <person name="Grigoriev I.V."/>
            <person name="Crous P."/>
            <person name="Smith M.E."/>
        </authorList>
    </citation>
    <scope>NUCLEOTIDE SEQUENCE</scope>
    <source>
        <strain evidence="1">RSA 567</strain>
    </source>
</reference>
<dbReference type="GO" id="GO:0005869">
    <property type="term" value="C:dynactin complex"/>
    <property type="evidence" value="ECO:0007669"/>
    <property type="project" value="InterPro"/>
</dbReference>
<dbReference type="Proteomes" id="UP001151582">
    <property type="component" value="Unassembled WGS sequence"/>
</dbReference>
<evidence type="ECO:0000313" key="1">
    <source>
        <dbReference type="EMBL" id="KAJ1971172.1"/>
    </source>
</evidence>
<evidence type="ECO:0008006" key="3">
    <source>
        <dbReference type="Google" id="ProtNLM"/>
    </source>
</evidence>
<comment type="caution">
    <text evidence="1">The sequence shown here is derived from an EMBL/GenBank/DDBJ whole genome shotgun (WGS) entry which is preliminary data.</text>
</comment>
<accession>A0A9W8B1M3</accession>
<evidence type="ECO:0000313" key="2">
    <source>
        <dbReference type="Proteomes" id="UP001151582"/>
    </source>
</evidence>
<keyword evidence="2" id="KW-1185">Reference proteome</keyword>
<feature type="non-terminal residue" evidence="1">
    <location>
        <position position="1"/>
    </location>
</feature>
<gene>
    <name evidence="1" type="ORF">H4R34_005827</name>
</gene>
<sequence>MATHQWSEIDLLAYRIRHLESLLQPVPEQPLDDGDEPDTTLSTPLPQRLVAVLSQFDHLTQRALFIPEFLQKFDSLKHLLRQDSIELESQRLPLESKLEILLASAADIENVCHQLRELDSMKQHINPPELQSVVDHAGDLETLASVHQRQCDKFQTLSSRLIQLIDHYNSAVNAISEVFLTWDSTLSMLETKVTALEKQ</sequence>
<proteinExistence type="predicted"/>